<organism evidence="1 2">
    <name type="scientific">Sapientia aquatica</name>
    <dbReference type="NCBI Taxonomy" id="1549640"/>
    <lineage>
        <taxon>Bacteria</taxon>
        <taxon>Pseudomonadati</taxon>
        <taxon>Pseudomonadota</taxon>
        <taxon>Betaproteobacteria</taxon>
        <taxon>Burkholderiales</taxon>
        <taxon>Oxalobacteraceae</taxon>
        <taxon>Sapientia</taxon>
    </lineage>
</organism>
<protein>
    <submittedName>
        <fullName evidence="1">DUF1203 domain-containing protein</fullName>
    </submittedName>
</protein>
<dbReference type="AlphaFoldDB" id="A0A4R5W2L9"/>
<evidence type="ECO:0000313" key="1">
    <source>
        <dbReference type="EMBL" id="TDK66017.1"/>
    </source>
</evidence>
<dbReference type="InterPro" id="IPR009593">
    <property type="entry name" value="DUF1203"/>
</dbReference>
<dbReference type="PIRSF" id="PIRSF034110">
    <property type="entry name" value="DUF1203"/>
    <property type="match status" value="1"/>
</dbReference>
<dbReference type="Proteomes" id="UP000294829">
    <property type="component" value="Unassembled WGS sequence"/>
</dbReference>
<sequence>MSYIIRGIDSAPFEHLFGLSDQELQQHGAKRYIVDADNAYPDRVSVTDLAIGDTALLVNYEHLPSSGPYRSQHAIFVAERSAQASIFSNTIPDALKNRLLSVRSFDHDCLMLDAEVLEGIELARWIEAALAHSAVAFIQVHTARRGCFMAQVTRD</sequence>
<dbReference type="EMBL" id="SMYL01000004">
    <property type="protein sequence ID" value="TDK66017.1"/>
    <property type="molecule type" value="Genomic_DNA"/>
</dbReference>
<evidence type="ECO:0000313" key="2">
    <source>
        <dbReference type="Proteomes" id="UP000294829"/>
    </source>
</evidence>
<dbReference type="Pfam" id="PF06718">
    <property type="entry name" value="DUF1203"/>
    <property type="match status" value="1"/>
</dbReference>
<proteinExistence type="predicted"/>
<comment type="caution">
    <text evidence="1">The sequence shown here is derived from an EMBL/GenBank/DDBJ whole genome shotgun (WGS) entry which is preliminary data.</text>
</comment>
<reference evidence="1 2" key="1">
    <citation type="submission" date="2019-03" db="EMBL/GenBank/DDBJ databases">
        <title>Sapientia aquatica gen. nov., sp. nov., isolated from a crater lake.</title>
        <authorList>
            <person name="Felfoldi T."/>
            <person name="Szabo A."/>
            <person name="Toth E."/>
            <person name="Schumann P."/>
            <person name="Keki Z."/>
            <person name="Marialigeti K."/>
            <person name="Mathe I."/>
        </authorList>
    </citation>
    <scope>NUCLEOTIDE SEQUENCE [LARGE SCALE GENOMIC DNA]</scope>
    <source>
        <strain evidence="1 2">SA-152</strain>
    </source>
</reference>
<keyword evidence="2" id="KW-1185">Reference proteome</keyword>
<name>A0A4R5W2L9_9BURK</name>
<accession>A0A4R5W2L9</accession>
<gene>
    <name evidence="1" type="ORF">E2I14_10520</name>
</gene>
<dbReference type="RefSeq" id="WP_133328191.1">
    <property type="nucleotide sequence ID" value="NZ_SMYL01000004.1"/>
</dbReference>
<dbReference type="OrthoDB" id="5953307at2"/>